<reference evidence="2" key="2">
    <citation type="submission" date="2018-05" db="EMBL/GenBank/DDBJ databases">
        <title>OpunRS2 (Oryza punctata Reference Sequence Version 2).</title>
        <authorList>
            <person name="Zhang J."/>
            <person name="Kudrna D."/>
            <person name="Lee S."/>
            <person name="Talag J."/>
            <person name="Welchert J."/>
            <person name="Wing R.A."/>
        </authorList>
    </citation>
    <scope>NUCLEOTIDE SEQUENCE [LARGE SCALE GENOMIC DNA]</scope>
</reference>
<dbReference type="EnsemblPlants" id="OPUNC01G00170.1">
    <property type="protein sequence ID" value="OPUNC01G00170.1"/>
    <property type="gene ID" value="OPUNC01G00170"/>
</dbReference>
<dbReference type="SUPFAM" id="SSF47113">
    <property type="entry name" value="Histone-fold"/>
    <property type="match status" value="1"/>
</dbReference>
<keyword evidence="3" id="KW-1185">Reference proteome</keyword>
<feature type="domain" description="Core Histone H2A/H2B/H3" evidence="1">
    <location>
        <begin position="27"/>
        <end position="106"/>
    </location>
</feature>
<dbReference type="FunFam" id="1.10.20.10:FF:000068">
    <property type="entry name" value="Nuclear factor Y transcription factor"/>
    <property type="match status" value="1"/>
</dbReference>
<evidence type="ECO:0000259" key="1">
    <source>
        <dbReference type="Pfam" id="PF00125"/>
    </source>
</evidence>
<dbReference type="OMA" id="MMSHALL"/>
<dbReference type="PANTHER" id="PTHR36068">
    <property type="entry name" value="OS01G0102500 PROTEIN"/>
    <property type="match status" value="1"/>
</dbReference>
<dbReference type="HOGENOM" id="CLU_394009_0_0_1"/>
<proteinExistence type="predicted"/>
<accession>A0A0E0JD12</accession>
<dbReference type="GO" id="GO:0046982">
    <property type="term" value="F:protein heterodimerization activity"/>
    <property type="evidence" value="ECO:0007669"/>
    <property type="project" value="InterPro"/>
</dbReference>
<dbReference type="Gramene" id="OPUNC01G00170.1">
    <property type="protein sequence ID" value="OPUNC01G00170.1"/>
    <property type="gene ID" value="OPUNC01G00170"/>
</dbReference>
<sequence>MEQTLDVHRSLRLPVPMAQQQMDEFWRDQQKEIETTKDFSEHAIPMARLKKIISSQKGNMMMTFDMPAFLSKMCELFVQELAMRAWAYAQTHNRCIILDTDIAEAIASTETYDFLVDILHNHHVKHKSTPCSTLTTKRCRLVKQPSTSHLPYQHQLPQFAPTYTPVIPITSSLTPPISHYIPFSFPSLPQEVSPLMASTPIVNRSMLLIHNIGRGLGLEGNNINAFTNNNILDNIVGCSSPVVLASMMSHALLEVAGAPLNPPNSHSIYMMNMINSSDPSIGNVNVANQASLAPLGHFNPAILEESSCPSFLHSNNNDTIVAIPEDVDISGTMHVASDVAAIVFNGEEEEHERETNVEHYQQSEIYESIDIRIINGSVADGNKCSVSSDELGMIDDSLLHDFLEEFQIWTAVAALEDQQRRRLHRIWERGVAWKPPATLPLPPLVFRLDHAGEVDADGNCLFTAARRAAAAKPDARDLRHRIVRRFSHVYATAQAPDRDAIDAAVRHLYAPDLKAGWGVHVVQELKLLAPKAHRHHLDAAINDLLDLGIQREMAAETIYRERCIAVNNGDSWAKYMSVSGSAEDEHNIITLQYTEEGLLTIDENRDGHAAAFGDDIAIECLATEFKREVYVVQAHGADAMVDEDNCVFFLPHRPRGEICEPPIFLFMKGTAWCGAGADHYEPLIASVLQNVTPDKAAVVL</sequence>
<dbReference type="Proteomes" id="UP000026962">
    <property type="component" value="Chromosome 1"/>
</dbReference>
<protein>
    <recommendedName>
        <fullName evidence="1">Core Histone H2A/H2B/H3 domain-containing protein</fullName>
    </recommendedName>
</protein>
<dbReference type="InterPro" id="IPR007125">
    <property type="entry name" value="H2A/H2B/H3"/>
</dbReference>
<evidence type="ECO:0000313" key="2">
    <source>
        <dbReference type="EnsemblPlants" id="OPUNC01G00170.1"/>
    </source>
</evidence>
<dbReference type="GO" id="GO:0003677">
    <property type="term" value="F:DNA binding"/>
    <property type="evidence" value="ECO:0007669"/>
    <property type="project" value="InterPro"/>
</dbReference>
<reference evidence="2" key="1">
    <citation type="submission" date="2015-04" db="UniProtKB">
        <authorList>
            <consortium name="EnsemblPlants"/>
        </authorList>
    </citation>
    <scope>IDENTIFICATION</scope>
</reference>
<dbReference type="AlphaFoldDB" id="A0A0E0JD12"/>
<dbReference type="CDD" id="cd22908">
    <property type="entry name" value="HFD_NFYC-like"/>
    <property type="match status" value="1"/>
</dbReference>
<dbReference type="InterPro" id="IPR009072">
    <property type="entry name" value="Histone-fold"/>
</dbReference>
<dbReference type="eggNOG" id="KOG1657">
    <property type="taxonomic scope" value="Eukaryota"/>
</dbReference>
<name>A0A0E0JD12_ORYPU</name>
<organism evidence="2">
    <name type="scientific">Oryza punctata</name>
    <name type="common">Red rice</name>
    <dbReference type="NCBI Taxonomy" id="4537"/>
    <lineage>
        <taxon>Eukaryota</taxon>
        <taxon>Viridiplantae</taxon>
        <taxon>Streptophyta</taxon>
        <taxon>Embryophyta</taxon>
        <taxon>Tracheophyta</taxon>
        <taxon>Spermatophyta</taxon>
        <taxon>Magnoliopsida</taxon>
        <taxon>Liliopsida</taxon>
        <taxon>Poales</taxon>
        <taxon>Poaceae</taxon>
        <taxon>BOP clade</taxon>
        <taxon>Oryzoideae</taxon>
        <taxon>Oryzeae</taxon>
        <taxon>Oryzinae</taxon>
        <taxon>Oryza</taxon>
    </lineage>
</organism>
<dbReference type="Gene3D" id="1.10.20.10">
    <property type="entry name" value="Histone, subunit A"/>
    <property type="match status" value="1"/>
</dbReference>
<dbReference type="PANTHER" id="PTHR36068:SF1">
    <property type="entry name" value="OS01G0102500 PROTEIN"/>
    <property type="match status" value="1"/>
</dbReference>
<evidence type="ECO:0000313" key="3">
    <source>
        <dbReference type="Proteomes" id="UP000026962"/>
    </source>
</evidence>
<dbReference type="Pfam" id="PF00125">
    <property type="entry name" value="Histone"/>
    <property type="match status" value="1"/>
</dbReference>